<feature type="modified residue" description="4-aspartylphosphate" evidence="1">
    <location>
        <position position="64"/>
    </location>
</feature>
<evidence type="ECO:0000259" key="2">
    <source>
        <dbReference type="PROSITE" id="PS50110"/>
    </source>
</evidence>
<dbReference type="GO" id="GO:0000160">
    <property type="term" value="P:phosphorelay signal transduction system"/>
    <property type="evidence" value="ECO:0007669"/>
    <property type="project" value="InterPro"/>
</dbReference>
<dbReference type="InterPro" id="IPR001789">
    <property type="entry name" value="Sig_transdc_resp-reg_receiver"/>
</dbReference>
<evidence type="ECO:0000313" key="4">
    <source>
        <dbReference type="Proteomes" id="UP000008825"/>
    </source>
</evidence>
<dbReference type="EMBL" id="CP001124">
    <property type="protein sequence ID" value="ACH37180.1"/>
    <property type="molecule type" value="Genomic_DNA"/>
</dbReference>
<dbReference type="HOGENOM" id="CLU_000445_69_17_7"/>
<dbReference type="STRING" id="404380.Gbem_0149"/>
<dbReference type="KEGG" id="gbm:Gbem_0149"/>
<reference evidence="3 4" key="1">
    <citation type="submission" date="2008-07" db="EMBL/GenBank/DDBJ databases">
        <title>Complete sequence of Geobacter bemidjiensis BEM.</title>
        <authorList>
            <consortium name="US DOE Joint Genome Institute"/>
            <person name="Lucas S."/>
            <person name="Copeland A."/>
            <person name="Lapidus A."/>
            <person name="Glavina del Rio T."/>
            <person name="Dalin E."/>
            <person name="Tice H."/>
            <person name="Bruce D."/>
            <person name="Goodwin L."/>
            <person name="Pitluck S."/>
            <person name="Kiss H."/>
            <person name="Brettin T."/>
            <person name="Detter J.C."/>
            <person name="Han C."/>
            <person name="Kuske C.R."/>
            <person name="Schmutz J."/>
            <person name="Larimer F."/>
            <person name="Land M."/>
            <person name="Hauser L."/>
            <person name="Kyrpides N."/>
            <person name="Lykidis A."/>
            <person name="Lovley D."/>
            <person name="Richardson P."/>
        </authorList>
    </citation>
    <scope>NUCLEOTIDE SEQUENCE [LARGE SCALE GENOMIC DNA]</scope>
    <source>
        <strain evidence="4">ATCC BAA-1014 / DSM 16622 / JCM 12645 / Bem</strain>
    </source>
</reference>
<dbReference type="SUPFAM" id="SSF52172">
    <property type="entry name" value="CheY-like"/>
    <property type="match status" value="1"/>
</dbReference>
<dbReference type="RefSeq" id="WP_012528588.1">
    <property type="nucleotide sequence ID" value="NC_011146.1"/>
</dbReference>
<dbReference type="CDD" id="cd17557">
    <property type="entry name" value="REC_Rcp-like"/>
    <property type="match status" value="1"/>
</dbReference>
<dbReference type="PANTHER" id="PTHR44520">
    <property type="entry name" value="RESPONSE REGULATOR RCP1-RELATED"/>
    <property type="match status" value="1"/>
</dbReference>
<protein>
    <submittedName>
        <fullName evidence="3">Response regulator, putative</fullName>
    </submittedName>
</protein>
<keyword evidence="4" id="KW-1185">Reference proteome</keyword>
<dbReference type="InterPro" id="IPR011006">
    <property type="entry name" value="CheY-like_superfamily"/>
</dbReference>
<accession>B5E943</accession>
<reference evidence="3 4" key="2">
    <citation type="journal article" date="2010" name="BMC Genomics">
        <title>The genome of Geobacter bemidjiensis, exemplar for the subsurface clade of Geobacter species that predominate in Fe(III)-reducing subsurface environments.</title>
        <authorList>
            <person name="Aklujkar M."/>
            <person name="Young N.D."/>
            <person name="Holmes D."/>
            <person name="Chavan M."/>
            <person name="Risso C."/>
            <person name="Kiss H.E."/>
            <person name="Han C.S."/>
            <person name="Land M.L."/>
            <person name="Lovley D.R."/>
        </authorList>
    </citation>
    <scope>NUCLEOTIDE SEQUENCE [LARGE SCALE GENOMIC DNA]</scope>
    <source>
        <strain evidence="4">ATCC BAA-1014 / DSM 16622 / JCM 12645 / Bem</strain>
    </source>
</reference>
<dbReference type="Pfam" id="PF00072">
    <property type="entry name" value="Response_reg"/>
    <property type="match status" value="1"/>
</dbReference>
<organism evidence="3 4">
    <name type="scientific">Citrifermentans bemidjiense (strain ATCC BAA-1014 / DSM 16622 / JCM 12645 / Bem)</name>
    <name type="common">Geobacter bemidjiensis</name>
    <dbReference type="NCBI Taxonomy" id="404380"/>
    <lineage>
        <taxon>Bacteria</taxon>
        <taxon>Pseudomonadati</taxon>
        <taxon>Thermodesulfobacteriota</taxon>
        <taxon>Desulfuromonadia</taxon>
        <taxon>Geobacterales</taxon>
        <taxon>Geobacteraceae</taxon>
        <taxon>Citrifermentans</taxon>
    </lineage>
</organism>
<feature type="domain" description="Response regulatory" evidence="2">
    <location>
        <begin position="4"/>
        <end position="131"/>
    </location>
</feature>
<proteinExistence type="predicted"/>
<evidence type="ECO:0000313" key="3">
    <source>
        <dbReference type="EMBL" id="ACH37180.1"/>
    </source>
</evidence>
<name>B5E943_CITBB</name>
<dbReference type="SMART" id="SM00448">
    <property type="entry name" value="REC"/>
    <property type="match status" value="1"/>
</dbReference>
<dbReference type="Proteomes" id="UP000008825">
    <property type="component" value="Chromosome"/>
</dbReference>
<sequence length="149" mass="16870">MNKTILLVEDNPDDEALTLRAVRKHMPYGIVVARDGAEALDYLFGTGNHSERDSLANPLLVLLDLKLPKVNGLEVLRRMRENCKTRSIPVIVFTSSTEEQDILDSYRLGANSYIRKPVDYGQFCDNMKQVMTYWLSVNQLPPQRNCAAA</sequence>
<gene>
    <name evidence="3" type="ordered locus">Gbem_0149</name>
</gene>
<dbReference type="Gene3D" id="3.40.50.2300">
    <property type="match status" value="1"/>
</dbReference>
<dbReference type="eggNOG" id="COG0745">
    <property type="taxonomic scope" value="Bacteria"/>
</dbReference>
<dbReference type="AlphaFoldDB" id="B5E943"/>
<dbReference type="OrthoDB" id="9793549at2"/>
<dbReference type="PANTHER" id="PTHR44520:SF1">
    <property type="entry name" value="TWO-COMPONENT SYSTEM REGULATORY PROTEIN"/>
    <property type="match status" value="1"/>
</dbReference>
<dbReference type="PROSITE" id="PS50110">
    <property type="entry name" value="RESPONSE_REGULATORY"/>
    <property type="match status" value="1"/>
</dbReference>
<dbReference type="InterPro" id="IPR052893">
    <property type="entry name" value="TCS_response_regulator"/>
</dbReference>
<keyword evidence="1" id="KW-0597">Phosphoprotein</keyword>
<evidence type="ECO:0000256" key="1">
    <source>
        <dbReference type="PROSITE-ProRule" id="PRU00169"/>
    </source>
</evidence>